<protein>
    <submittedName>
        <fullName evidence="2">Uncharacterized protein</fullName>
    </submittedName>
</protein>
<accession>A0AAV9P8F8</accession>
<proteinExistence type="predicted"/>
<keyword evidence="3" id="KW-1185">Reference proteome</keyword>
<feature type="compositionally biased region" description="Polar residues" evidence="1">
    <location>
        <begin position="1"/>
        <end position="10"/>
    </location>
</feature>
<reference evidence="2 3" key="1">
    <citation type="submission" date="2023-08" db="EMBL/GenBank/DDBJ databases">
        <title>Black Yeasts Isolated from many extreme environments.</title>
        <authorList>
            <person name="Coleine C."/>
            <person name="Stajich J.E."/>
            <person name="Selbmann L."/>
        </authorList>
    </citation>
    <scope>NUCLEOTIDE SEQUENCE [LARGE SCALE GENOMIC DNA]</scope>
    <source>
        <strain evidence="2 3">CCFEE 5935</strain>
    </source>
</reference>
<dbReference type="EMBL" id="JAVRRT010000011">
    <property type="protein sequence ID" value="KAK5167620.1"/>
    <property type="molecule type" value="Genomic_DNA"/>
</dbReference>
<feature type="region of interest" description="Disordered" evidence="1">
    <location>
        <begin position="1"/>
        <end position="50"/>
    </location>
</feature>
<evidence type="ECO:0000256" key="1">
    <source>
        <dbReference type="SAM" id="MobiDB-lite"/>
    </source>
</evidence>
<comment type="caution">
    <text evidence="2">The sequence shown here is derived from an EMBL/GenBank/DDBJ whole genome shotgun (WGS) entry which is preliminary data.</text>
</comment>
<organism evidence="2 3">
    <name type="scientific">Saxophila tyrrhenica</name>
    <dbReference type="NCBI Taxonomy" id="1690608"/>
    <lineage>
        <taxon>Eukaryota</taxon>
        <taxon>Fungi</taxon>
        <taxon>Dikarya</taxon>
        <taxon>Ascomycota</taxon>
        <taxon>Pezizomycotina</taxon>
        <taxon>Dothideomycetes</taxon>
        <taxon>Dothideomycetidae</taxon>
        <taxon>Mycosphaerellales</taxon>
        <taxon>Extremaceae</taxon>
        <taxon>Saxophila</taxon>
    </lineage>
</organism>
<evidence type="ECO:0000313" key="2">
    <source>
        <dbReference type="EMBL" id="KAK5167620.1"/>
    </source>
</evidence>
<gene>
    <name evidence="2" type="ORF">LTR77_007319</name>
</gene>
<name>A0AAV9P8F8_9PEZI</name>
<sequence>MESGTRSLLSASVDRIADDVSSGPDEPDTSRKDSAHSLSDTDLMKSAPKKKATVKESLVVVFNFDDPANLARAIGDTRRLQGLLGQAERGGTSDGTS</sequence>
<evidence type="ECO:0000313" key="3">
    <source>
        <dbReference type="Proteomes" id="UP001337655"/>
    </source>
</evidence>
<dbReference type="GeneID" id="89928655"/>
<dbReference type="RefSeq" id="XP_064657326.1">
    <property type="nucleotide sequence ID" value="XM_064804556.1"/>
</dbReference>
<dbReference type="AlphaFoldDB" id="A0AAV9P8F8"/>
<dbReference type="Proteomes" id="UP001337655">
    <property type="component" value="Unassembled WGS sequence"/>
</dbReference>